<proteinExistence type="predicted"/>
<keyword evidence="2" id="KW-0964">Secreted</keyword>
<accession>A0AAD8JNJ9</accession>
<keyword evidence="4" id="KW-0677">Repeat</keyword>
<comment type="caution">
    <text evidence="5">The sequence shown here is derived from an EMBL/GenBank/DDBJ whole genome shotgun (WGS) entry which is preliminary data.</text>
</comment>
<evidence type="ECO:0000313" key="5">
    <source>
        <dbReference type="EMBL" id="KAK1405762.1"/>
    </source>
</evidence>
<protein>
    <submittedName>
        <fullName evidence="5">Leucine-rich repeat, plant specific</fullName>
    </submittedName>
</protein>
<reference evidence="5" key="2">
    <citation type="submission" date="2023-05" db="EMBL/GenBank/DDBJ databases">
        <authorList>
            <person name="Schelkunov M.I."/>
        </authorList>
    </citation>
    <scope>NUCLEOTIDE SEQUENCE</scope>
    <source>
        <strain evidence="5">Hsosn_3</strain>
        <tissue evidence="5">Leaf</tissue>
    </source>
</reference>
<evidence type="ECO:0000256" key="1">
    <source>
        <dbReference type="ARBA" id="ARBA00004613"/>
    </source>
</evidence>
<keyword evidence="6" id="KW-1185">Reference proteome</keyword>
<sequence>MSRFLTRLVYLTFTIILGLLIFACVNTAGASLPLISGHTPQLVAPVVAALAPVVEQVEQLVFVDLKLSIVYPVIQNFKKIITSDPLGITKSWVGSDICKYKGFYCDNPPYNTSAITLASIDFNGFQLSAPSLDGFLDLLPDIALFHANSNFFTGTISSNIANLPFLYELDISNNLFSGPFPTAILGMSSLSFLDIRFNMFTGSVPPQLFMKDLDALFINNNDFMQRLPDNLGGSHIILLTLANNKFFGPIPRDIAKALSSITEVLFLNNKLSGCLPYELGFLKEAVVFDAGNNQLSGPIPYSLGCLESVEVLNFAGNMFSGPICRSLITKGVLDVRRNCIPGLPFQRSILECAAFFSRSRHCPYYASYFYIPCWLPNFSSPPLATLLAPSPT</sequence>
<comment type="subcellular location">
    <subcellularLocation>
        <location evidence="1">Secreted</location>
    </subcellularLocation>
</comment>
<dbReference type="SUPFAM" id="SSF52058">
    <property type="entry name" value="L domain-like"/>
    <property type="match status" value="1"/>
</dbReference>
<dbReference type="PANTHER" id="PTHR32093:SF91">
    <property type="entry name" value="LEUCINE-RICH REPEAT-CONTAINING N-TERMINAL PLANT-TYPE DOMAIN-CONTAINING PROTEIN"/>
    <property type="match status" value="1"/>
</dbReference>
<dbReference type="PROSITE" id="PS51257">
    <property type="entry name" value="PROKAR_LIPOPROTEIN"/>
    <property type="match status" value="1"/>
</dbReference>
<dbReference type="EMBL" id="JAUIZM010000001">
    <property type="protein sequence ID" value="KAK1405762.1"/>
    <property type="molecule type" value="Genomic_DNA"/>
</dbReference>
<evidence type="ECO:0000256" key="3">
    <source>
        <dbReference type="ARBA" id="ARBA00022729"/>
    </source>
</evidence>
<keyword evidence="3" id="KW-0732">Signal</keyword>
<name>A0AAD8JNJ9_9APIA</name>
<dbReference type="InterPro" id="IPR051582">
    <property type="entry name" value="LRR_extensin-like_regulator"/>
</dbReference>
<dbReference type="AlphaFoldDB" id="A0AAD8JNJ9"/>
<evidence type="ECO:0000256" key="2">
    <source>
        <dbReference type="ARBA" id="ARBA00022525"/>
    </source>
</evidence>
<reference evidence="5" key="1">
    <citation type="submission" date="2023-02" db="EMBL/GenBank/DDBJ databases">
        <title>Genome of toxic invasive species Heracleum sosnowskyi carries increased number of genes despite the absence of recent whole-genome duplications.</title>
        <authorList>
            <person name="Schelkunov M."/>
            <person name="Shtratnikova V."/>
            <person name="Makarenko M."/>
            <person name="Klepikova A."/>
            <person name="Omelchenko D."/>
            <person name="Novikova G."/>
            <person name="Obukhova E."/>
            <person name="Bogdanov V."/>
            <person name="Penin A."/>
            <person name="Logacheva M."/>
        </authorList>
    </citation>
    <scope>NUCLEOTIDE SEQUENCE</scope>
    <source>
        <strain evidence="5">Hsosn_3</strain>
        <tissue evidence="5">Leaf</tissue>
    </source>
</reference>
<evidence type="ECO:0000256" key="4">
    <source>
        <dbReference type="ARBA" id="ARBA00022737"/>
    </source>
</evidence>
<dbReference type="InterPro" id="IPR001611">
    <property type="entry name" value="Leu-rich_rpt"/>
</dbReference>
<dbReference type="Gene3D" id="3.80.10.10">
    <property type="entry name" value="Ribonuclease Inhibitor"/>
    <property type="match status" value="2"/>
</dbReference>
<dbReference type="Pfam" id="PF00560">
    <property type="entry name" value="LRR_1"/>
    <property type="match status" value="1"/>
</dbReference>
<dbReference type="Proteomes" id="UP001237642">
    <property type="component" value="Unassembled WGS sequence"/>
</dbReference>
<organism evidence="5 6">
    <name type="scientific">Heracleum sosnowskyi</name>
    <dbReference type="NCBI Taxonomy" id="360622"/>
    <lineage>
        <taxon>Eukaryota</taxon>
        <taxon>Viridiplantae</taxon>
        <taxon>Streptophyta</taxon>
        <taxon>Embryophyta</taxon>
        <taxon>Tracheophyta</taxon>
        <taxon>Spermatophyta</taxon>
        <taxon>Magnoliopsida</taxon>
        <taxon>eudicotyledons</taxon>
        <taxon>Gunneridae</taxon>
        <taxon>Pentapetalae</taxon>
        <taxon>asterids</taxon>
        <taxon>campanulids</taxon>
        <taxon>Apiales</taxon>
        <taxon>Apiaceae</taxon>
        <taxon>Apioideae</taxon>
        <taxon>apioid superclade</taxon>
        <taxon>Tordylieae</taxon>
        <taxon>Tordyliinae</taxon>
        <taxon>Heracleum</taxon>
    </lineage>
</organism>
<gene>
    <name evidence="5" type="ORF">POM88_005367</name>
</gene>
<evidence type="ECO:0000313" key="6">
    <source>
        <dbReference type="Proteomes" id="UP001237642"/>
    </source>
</evidence>
<dbReference type="InterPro" id="IPR032675">
    <property type="entry name" value="LRR_dom_sf"/>
</dbReference>
<dbReference type="GO" id="GO:0005576">
    <property type="term" value="C:extracellular region"/>
    <property type="evidence" value="ECO:0007669"/>
    <property type="project" value="UniProtKB-SubCell"/>
</dbReference>
<dbReference type="PANTHER" id="PTHR32093">
    <property type="entry name" value="LEUCINE-RICH REPEAT EXTENSIN-LIKE PROTEIN 3-RELATED"/>
    <property type="match status" value="1"/>
</dbReference>